<dbReference type="EMBL" id="BGPR01069670">
    <property type="protein sequence ID" value="GBO43292.1"/>
    <property type="molecule type" value="Genomic_DNA"/>
</dbReference>
<dbReference type="OrthoDB" id="6436497at2759"/>
<dbReference type="PANTHER" id="PTHR33481:SF1">
    <property type="entry name" value="ENDONUCLEASE_EXONUCLEASE_PHOSPHATASE DOMAIN-CONTAINING PROTEIN-RELATED"/>
    <property type="match status" value="1"/>
</dbReference>
<sequence>MKSPILVPRLGCESFAFRLRGVDGFFTTERSDRILVLRSFRRSGITLGSDVFLLRAQHIKRSATAVNNMIDWALKKGFIFSPQKTVCMHFCRRRGLHPDPEFQLNGSPIPIVQETKFLGIVFDTKLTFRSHIKHLKTKCIRTLNIMKVLSNTSWGADSGGLGLKIVVARSQ</sequence>
<dbReference type="EMBL" id="BGPR01069668">
    <property type="protein sequence ID" value="GBO43290.1"/>
    <property type="molecule type" value="Genomic_DNA"/>
</dbReference>
<evidence type="ECO:0000313" key="3">
    <source>
        <dbReference type="EMBL" id="GBO43294.1"/>
    </source>
</evidence>
<comment type="caution">
    <text evidence="1">The sequence shown here is derived from an EMBL/GenBank/DDBJ whole genome shotgun (WGS) entry which is preliminary data.</text>
</comment>
<gene>
    <name evidence="4" type="ORF">AVEN_148250_1</name>
    <name evidence="1" type="ORF">AVEN_214219_1</name>
    <name evidence="3" type="ORF">AVEN_251189_1</name>
    <name evidence="2" type="ORF">AVEN_98171_1</name>
</gene>
<name>A0A4Y2X3C7_ARAVE</name>
<evidence type="ECO:0000313" key="4">
    <source>
        <dbReference type="EMBL" id="GBO43297.1"/>
    </source>
</evidence>
<accession>A0A4Y2X3C7</accession>
<proteinExistence type="predicted"/>
<keyword evidence="5" id="KW-1185">Reference proteome</keyword>
<evidence type="ECO:0000313" key="2">
    <source>
        <dbReference type="EMBL" id="GBO43292.1"/>
    </source>
</evidence>
<protein>
    <recommendedName>
        <fullName evidence="6">Reverse transcriptase domain-containing protein</fullName>
    </recommendedName>
</protein>
<dbReference type="AlphaFoldDB" id="A0A4Y2X3C7"/>
<evidence type="ECO:0008006" key="6">
    <source>
        <dbReference type="Google" id="ProtNLM"/>
    </source>
</evidence>
<evidence type="ECO:0000313" key="1">
    <source>
        <dbReference type="EMBL" id="GBO43290.1"/>
    </source>
</evidence>
<dbReference type="PANTHER" id="PTHR33481">
    <property type="entry name" value="REVERSE TRANSCRIPTASE"/>
    <property type="match status" value="1"/>
</dbReference>
<reference evidence="1 5" key="1">
    <citation type="journal article" date="2019" name="Sci. Rep.">
        <title>Orb-weaving spider Araneus ventricosus genome elucidates the spidroin gene catalogue.</title>
        <authorList>
            <person name="Kono N."/>
            <person name="Nakamura H."/>
            <person name="Ohtoshi R."/>
            <person name="Moran D.A.P."/>
            <person name="Shinohara A."/>
            <person name="Yoshida Y."/>
            <person name="Fujiwara M."/>
            <person name="Mori M."/>
            <person name="Tomita M."/>
            <person name="Arakawa K."/>
        </authorList>
    </citation>
    <scope>NUCLEOTIDE SEQUENCE [LARGE SCALE GENOMIC DNA]</scope>
</reference>
<organism evidence="1 5">
    <name type="scientific">Araneus ventricosus</name>
    <name type="common">Orbweaver spider</name>
    <name type="synonym">Epeira ventricosa</name>
    <dbReference type="NCBI Taxonomy" id="182803"/>
    <lineage>
        <taxon>Eukaryota</taxon>
        <taxon>Metazoa</taxon>
        <taxon>Ecdysozoa</taxon>
        <taxon>Arthropoda</taxon>
        <taxon>Chelicerata</taxon>
        <taxon>Arachnida</taxon>
        <taxon>Araneae</taxon>
        <taxon>Araneomorphae</taxon>
        <taxon>Entelegynae</taxon>
        <taxon>Araneoidea</taxon>
        <taxon>Araneidae</taxon>
        <taxon>Araneus</taxon>
    </lineage>
</organism>
<evidence type="ECO:0000313" key="5">
    <source>
        <dbReference type="Proteomes" id="UP000499080"/>
    </source>
</evidence>
<dbReference type="Proteomes" id="UP000499080">
    <property type="component" value="Unassembled WGS sequence"/>
</dbReference>
<dbReference type="EMBL" id="BGPR01069671">
    <property type="protein sequence ID" value="GBO43294.1"/>
    <property type="molecule type" value="Genomic_DNA"/>
</dbReference>
<dbReference type="EMBL" id="BGPR01069675">
    <property type="protein sequence ID" value="GBO43297.1"/>
    <property type="molecule type" value="Genomic_DNA"/>
</dbReference>